<dbReference type="PROSITE" id="PS50294">
    <property type="entry name" value="WD_REPEATS_REGION"/>
    <property type="match status" value="6"/>
</dbReference>
<feature type="repeat" description="WD" evidence="3">
    <location>
        <begin position="573"/>
        <end position="611"/>
    </location>
</feature>
<feature type="repeat" description="WD" evidence="3">
    <location>
        <begin position="443"/>
        <end position="484"/>
    </location>
</feature>
<dbReference type="Pfam" id="PF00400">
    <property type="entry name" value="WD40"/>
    <property type="match status" value="7"/>
</dbReference>
<feature type="repeat" description="WD" evidence="3">
    <location>
        <begin position="316"/>
        <end position="357"/>
    </location>
</feature>
<reference evidence="5" key="1">
    <citation type="submission" date="2020-10" db="EMBL/GenBank/DDBJ databases">
        <title>Taxonomic study of unclassified bacteria belonging to the class Ktedonobacteria.</title>
        <authorList>
            <person name="Yabe S."/>
            <person name="Wang C.M."/>
            <person name="Zheng Y."/>
            <person name="Sakai Y."/>
            <person name="Cavaletti L."/>
            <person name="Monciardini P."/>
            <person name="Donadio S."/>
        </authorList>
    </citation>
    <scope>NUCLEOTIDE SEQUENCE</scope>
    <source>
        <strain evidence="5">SOSP1-1</strain>
    </source>
</reference>
<name>A0A8J3HX71_9CHLR</name>
<dbReference type="PANTHER" id="PTHR19848:SF8">
    <property type="entry name" value="F-BOX AND WD REPEAT DOMAIN CONTAINING 7"/>
    <property type="match status" value="1"/>
</dbReference>
<dbReference type="RefSeq" id="WP_220192216.1">
    <property type="nucleotide sequence ID" value="NZ_BNJF01000001.1"/>
</dbReference>
<comment type="caution">
    <text evidence="5">The sequence shown here is derived from an EMBL/GenBank/DDBJ whole genome shotgun (WGS) entry which is preliminary data.</text>
</comment>
<dbReference type="InterPro" id="IPR015943">
    <property type="entry name" value="WD40/YVTN_repeat-like_dom_sf"/>
</dbReference>
<dbReference type="Gene3D" id="2.130.10.10">
    <property type="entry name" value="YVTN repeat-like/Quinoprotein amine dehydrogenase"/>
    <property type="match status" value="3"/>
</dbReference>
<accession>A0A8J3HX71</accession>
<dbReference type="PRINTS" id="PR00319">
    <property type="entry name" value="GPROTEINB"/>
</dbReference>
<keyword evidence="1 3" id="KW-0853">WD repeat</keyword>
<dbReference type="PROSITE" id="PS50011">
    <property type="entry name" value="PROTEIN_KINASE_DOM"/>
    <property type="match status" value="1"/>
</dbReference>
<dbReference type="AlphaFoldDB" id="A0A8J3HX71"/>
<evidence type="ECO:0000313" key="5">
    <source>
        <dbReference type="EMBL" id="GHO42705.1"/>
    </source>
</evidence>
<dbReference type="Gene3D" id="1.10.510.10">
    <property type="entry name" value="Transferase(Phosphotransferase) domain 1"/>
    <property type="match status" value="1"/>
</dbReference>
<protein>
    <recommendedName>
        <fullName evidence="4">Protein kinase domain-containing protein</fullName>
    </recommendedName>
</protein>
<dbReference type="SMART" id="SM00320">
    <property type="entry name" value="WD40"/>
    <property type="match status" value="7"/>
</dbReference>
<gene>
    <name evidence="5" type="ORF">KSX_08680</name>
</gene>
<dbReference type="SUPFAM" id="SSF56112">
    <property type="entry name" value="Protein kinase-like (PK-like)"/>
    <property type="match status" value="1"/>
</dbReference>
<evidence type="ECO:0000256" key="1">
    <source>
        <dbReference type="ARBA" id="ARBA00022574"/>
    </source>
</evidence>
<dbReference type="Pfam" id="PF00069">
    <property type="entry name" value="Pkinase"/>
    <property type="match status" value="1"/>
</dbReference>
<dbReference type="GO" id="GO:0005524">
    <property type="term" value="F:ATP binding"/>
    <property type="evidence" value="ECO:0007669"/>
    <property type="project" value="InterPro"/>
</dbReference>
<keyword evidence="6" id="KW-1185">Reference proteome</keyword>
<feature type="repeat" description="WD" evidence="3">
    <location>
        <begin position="489"/>
        <end position="530"/>
    </location>
</feature>
<dbReference type="PROSITE" id="PS50082">
    <property type="entry name" value="WD_REPEATS_2"/>
    <property type="match status" value="7"/>
</dbReference>
<dbReference type="CDD" id="cd14014">
    <property type="entry name" value="STKc_PknB_like"/>
    <property type="match status" value="1"/>
</dbReference>
<dbReference type="InterPro" id="IPR019775">
    <property type="entry name" value="WD40_repeat_CS"/>
</dbReference>
<organism evidence="5 6">
    <name type="scientific">Ktedonospora formicarum</name>
    <dbReference type="NCBI Taxonomy" id="2778364"/>
    <lineage>
        <taxon>Bacteria</taxon>
        <taxon>Bacillati</taxon>
        <taxon>Chloroflexota</taxon>
        <taxon>Ktedonobacteria</taxon>
        <taxon>Ktedonobacterales</taxon>
        <taxon>Ktedonobacteraceae</taxon>
        <taxon>Ktedonospora</taxon>
    </lineage>
</organism>
<dbReference type="InterPro" id="IPR001632">
    <property type="entry name" value="WD40_G-protein_beta-like"/>
</dbReference>
<evidence type="ECO:0000259" key="4">
    <source>
        <dbReference type="PROSITE" id="PS50011"/>
    </source>
</evidence>
<dbReference type="InterPro" id="IPR036322">
    <property type="entry name" value="WD40_repeat_dom_sf"/>
</dbReference>
<feature type="repeat" description="WD" evidence="3">
    <location>
        <begin position="531"/>
        <end position="567"/>
    </location>
</feature>
<dbReference type="InterPro" id="IPR000719">
    <property type="entry name" value="Prot_kinase_dom"/>
</dbReference>
<dbReference type="GO" id="GO:0004672">
    <property type="term" value="F:protein kinase activity"/>
    <property type="evidence" value="ECO:0007669"/>
    <property type="project" value="InterPro"/>
</dbReference>
<sequence length="611" mass="67823">MMYRVGQQLGNYRVTNFLGEGPHAQVFIGEHISTKAPVAIKVLRVRLPQDEYEKFARSARRIASLSHPHIARVVDFGIEWDLPYIVMELALNGNLRRRHPAGSRLSLQRIASYTRQIVDALQYAHGENYMHQQLKPENMLLNKRGEVLLSDFNMPLSMMNTYTQDTALYVSPEQLQGVARPASDQYLLGLVLYEWFTGERPIYNPLGDRILQYGSLLPPLRSKVSSIPVEIEEVVMTTLAREPHRRFKDMRAFSYAFDQAFQLRSASGPLGATPRRTNITALGQTGRLTPLPATFDEQSQSAPPTPQITGRPIWTARAHQGAIRSISWSFDGRRLVSAGNDTKARVWDVSTGKFLVTYHGHNTGVHTVGWSPKGLLIASAGYDREVHIWSATRGAQMRTYQGHTQPIRSLAWSVDGQHVASVDGPDGTVRIWEAMTGAEQALFTPQASEPTALTWSPDGTCVAVASVDGSVQIWQINNAAKQSKGRVFSEPSYSSVQAIAWSPSKTFMASGGEEKIIHVWNTNTGRDKLAFTGHTQTIHSLSWSPDSNILASASADGTIRLWDTHTGVCGFSYSTKHPPMHTVSWSPNGRYLASTDADGVLQIWEIQFASK</sequence>
<dbReference type="PROSITE" id="PS00678">
    <property type="entry name" value="WD_REPEATS_1"/>
    <property type="match status" value="3"/>
</dbReference>
<feature type="domain" description="Protein kinase" evidence="4">
    <location>
        <begin position="12"/>
        <end position="258"/>
    </location>
</feature>
<evidence type="ECO:0000256" key="3">
    <source>
        <dbReference type="PROSITE-ProRule" id="PRU00221"/>
    </source>
</evidence>
<dbReference type="Proteomes" id="UP000612362">
    <property type="component" value="Unassembled WGS sequence"/>
</dbReference>
<feature type="repeat" description="WD" evidence="3">
    <location>
        <begin position="358"/>
        <end position="399"/>
    </location>
</feature>
<proteinExistence type="predicted"/>
<feature type="repeat" description="WD" evidence="3">
    <location>
        <begin position="400"/>
        <end position="442"/>
    </location>
</feature>
<dbReference type="SUPFAM" id="SSF50978">
    <property type="entry name" value="WD40 repeat-like"/>
    <property type="match status" value="1"/>
</dbReference>
<dbReference type="PANTHER" id="PTHR19848">
    <property type="entry name" value="WD40 REPEAT PROTEIN"/>
    <property type="match status" value="1"/>
</dbReference>
<keyword evidence="2" id="KW-0677">Repeat</keyword>
<dbReference type="CDD" id="cd00200">
    <property type="entry name" value="WD40"/>
    <property type="match status" value="1"/>
</dbReference>
<dbReference type="PRINTS" id="PR00320">
    <property type="entry name" value="GPROTEINBRPT"/>
</dbReference>
<dbReference type="InterPro" id="IPR011009">
    <property type="entry name" value="Kinase-like_dom_sf"/>
</dbReference>
<dbReference type="InterPro" id="IPR020472">
    <property type="entry name" value="WD40_PAC1"/>
</dbReference>
<dbReference type="EMBL" id="BNJF01000001">
    <property type="protein sequence ID" value="GHO42705.1"/>
    <property type="molecule type" value="Genomic_DNA"/>
</dbReference>
<evidence type="ECO:0000313" key="6">
    <source>
        <dbReference type="Proteomes" id="UP000612362"/>
    </source>
</evidence>
<evidence type="ECO:0000256" key="2">
    <source>
        <dbReference type="ARBA" id="ARBA00022737"/>
    </source>
</evidence>
<dbReference type="InterPro" id="IPR001680">
    <property type="entry name" value="WD40_rpt"/>
</dbReference>